<evidence type="ECO:0000313" key="7">
    <source>
        <dbReference type="Proteomes" id="UP001230951"/>
    </source>
</evidence>
<evidence type="ECO:0000313" key="5">
    <source>
        <dbReference type="EMBL" id="MDP9907281.1"/>
    </source>
</evidence>
<keyword evidence="2 5" id="KW-0238">DNA-binding</keyword>
<proteinExistence type="predicted"/>
<keyword evidence="3" id="KW-0804">Transcription</keyword>
<protein>
    <submittedName>
        <fullName evidence="5">DNA-binding HxlR family transcriptional regulator</fullName>
    </submittedName>
</protein>
<evidence type="ECO:0000256" key="3">
    <source>
        <dbReference type="ARBA" id="ARBA00023163"/>
    </source>
</evidence>
<keyword evidence="1" id="KW-0805">Transcription regulation</keyword>
<dbReference type="GO" id="GO:0003677">
    <property type="term" value="F:DNA binding"/>
    <property type="evidence" value="ECO:0007669"/>
    <property type="project" value="UniProtKB-KW"/>
</dbReference>
<dbReference type="Proteomes" id="UP001242995">
    <property type="component" value="Unassembled WGS sequence"/>
</dbReference>
<evidence type="ECO:0000256" key="1">
    <source>
        <dbReference type="ARBA" id="ARBA00023015"/>
    </source>
</evidence>
<evidence type="ECO:0000313" key="6">
    <source>
        <dbReference type="EMBL" id="MDQ0182751.1"/>
    </source>
</evidence>
<dbReference type="Pfam" id="PF01638">
    <property type="entry name" value="HxlR"/>
    <property type="match status" value="1"/>
</dbReference>
<evidence type="ECO:0000259" key="4">
    <source>
        <dbReference type="PROSITE" id="PS51118"/>
    </source>
</evidence>
<dbReference type="InterPro" id="IPR002577">
    <property type="entry name" value="HTH_HxlR"/>
</dbReference>
<accession>A0AAW8DL84</accession>
<dbReference type="InterPro" id="IPR036388">
    <property type="entry name" value="WH-like_DNA-bd_sf"/>
</dbReference>
<dbReference type="SUPFAM" id="SSF46785">
    <property type="entry name" value="Winged helix' DNA-binding domain"/>
    <property type="match status" value="1"/>
</dbReference>
<organism evidence="5 8">
    <name type="scientific">Arthrobacter bambusae</name>
    <dbReference type="NCBI Taxonomy" id="1338426"/>
    <lineage>
        <taxon>Bacteria</taxon>
        <taxon>Bacillati</taxon>
        <taxon>Actinomycetota</taxon>
        <taxon>Actinomycetes</taxon>
        <taxon>Micrococcales</taxon>
        <taxon>Micrococcaceae</taxon>
        <taxon>Arthrobacter</taxon>
    </lineage>
</organism>
<dbReference type="EMBL" id="JAUSTF010000015">
    <property type="protein sequence ID" value="MDQ0182751.1"/>
    <property type="molecule type" value="Genomic_DNA"/>
</dbReference>
<dbReference type="Proteomes" id="UP001230951">
    <property type="component" value="Unassembled WGS sequence"/>
</dbReference>
<comment type="caution">
    <text evidence="5">The sequence shown here is derived from an EMBL/GenBank/DDBJ whole genome shotgun (WGS) entry which is preliminary data.</text>
</comment>
<name>A0AAW8DL84_9MICC</name>
<dbReference type="InterPro" id="IPR036390">
    <property type="entry name" value="WH_DNA-bd_sf"/>
</dbReference>
<dbReference type="AlphaFoldDB" id="A0AAW8DL84"/>
<keyword evidence="7" id="KW-1185">Reference proteome</keyword>
<gene>
    <name evidence="5" type="ORF">J2S90_004272</name>
    <name evidence="6" type="ORF">J2S93_004207</name>
</gene>
<dbReference type="EMBL" id="JAUSRG010000019">
    <property type="protein sequence ID" value="MDP9907281.1"/>
    <property type="molecule type" value="Genomic_DNA"/>
</dbReference>
<dbReference type="PANTHER" id="PTHR33204:SF39">
    <property type="entry name" value="TRANSCRIPTIONAL REGULATORY PROTEIN"/>
    <property type="match status" value="1"/>
</dbReference>
<evidence type="ECO:0000256" key="2">
    <source>
        <dbReference type="ARBA" id="ARBA00023125"/>
    </source>
</evidence>
<dbReference type="PROSITE" id="PS51118">
    <property type="entry name" value="HTH_HXLR"/>
    <property type="match status" value="1"/>
</dbReference>
<sequence length="148" mass="16151">MMSSVPTPLSAYEGSCLETDEGRAIRDILDRVGDKWSLLIIGTLSAGRLRFGELQSHIPGISQRMLTLTLRQLERDGLLTRTAHAEVPPRVEYELTETGRTLIEPSTALAAWAITNQSLIAAAREAFDQTAAARAKRRADGGQRSHPG</sequence>
<evidence type="ECO:0000313" key="8">
    <source>
        <dbReference type="Proteomes" id="UP001242995"/>
    </source>
</evidence>
<feature type="domain" description="HTH hxlR-type" evidence="4">
    <location>
        <begin position="16"/>
        <end position="121"/>
    </location>
</feature>
<reference evidence="5 7" key="1">
    <citation type="submission" date="2023-07" db="EMBL/GenBank/DDBJ databases">
        <title>Sorghum-associated microbial communities from plants grown in Nebraska, USA.</title>
        <authorList>
            <person name="Schachtman D."/>
        </authorList>
    </citation>
    <scope>NUCLEOTIDE SEQUENCE</scope>
    <source>
        <strain evidence="5">DS1006</strain>
        <strain evidence="6 7">DS1016</strain>
    </source>
</reference>
<dbReference type="PANTHER" id="PTHR33204">
    <property type="entry name" value="TRANSCRIPTIONAL REGULATOR, MARR FAMILY"/>
    <property type="match status" value="1"/>
</dbReference>
<dbReference type="Gene3D" id="1.10.10.10">
    <property type="entry name" value="Winged helix-like DNA-binding domain superfamily/Winged helix DNA-binding domain"/>
    <property type="match status" value="1"/>
</dbReference>